<feature type="coiled-coil region" evidence="2">
    <location>
        <begin position="600"/>
        <end position="634"/>
    </location>
</feature>
<feature type="transmembrane region" description="Helical" evidence="4">
    <location>
        <begin position="913"/>
        <end position="933"/>
    </location>
</feature>
<feature type="compositionally biased region" description="Polar residues" evidence="3">
    <location>
        <begin position="573"/>
        <end position="589"/>
    </location>
</feature>
<evidence type="ECO:0000256" key="1">
    <source>
        <dbReference type="PROSITE-ProRule" id="PRU00325"/>
    </source>
</evidence>
<dbReference type="PROSITE" id="PS50966">
    <property type="entry name" value="ZF_SWIM"/>
    <property type="match status" value="1"/>
</dbReference>
<feature type="transmembrane region" description="Helical" evidence="4">
    <location>
        <begin position="974"/>
        <end position="992"/>
    </location>
</feature>
<feature type="region of interest" description="Disordered" evidence="3">
    <location>
        <begin position="76"/>
        <end position="104"/>
    </location>
</feature>
<keyword evidence="1" id="KW-0863">Zinc-finger</keyword>
<keyword evidence="7" id="KW-1185">Reference proteome</keyword>
<dbReference type="EMBL" id="LSMT01000258">
    <property type="protein sequence ID" value="PFX21924.1"/>
    <property type="molecule type" value="Genomic_DNA"/>
</dbReference>
<dbReference type="Pfam" id="PF04434">
    <property type="entry name" value="SWIM"/>
    <property type="match status" value="1"/>
</dbReference>
<dbReference type="OrthoDB" id="5979313at2759"/>
<feature type="transmembrane region" description="Helical" evidence="4">
    <location>
        <begin position="880"/>
        <end position="901"/>
    </location>
</feature>
<keyword evidence="4" id="KW-0472">Membrane</keyword>
<proteinExistence type="predicted"/>
<keyword evidence="1" id="KW-0862">Zinc</keyword>
<feature type="compositionally biased region" description="Low complexity" evidence="3">
    <location>
        <begin position="95"/>
        <end position="104"/>
    </location>
</feature>
<feature type="transmembrane region" description="Helical" evidence="4">
    <location>
        <begin position="798"/>
        <end position="818"/>
    </location>
</feature>
<evidence type="ECO:0000313" key="7">
    <source>
        <dbReference type="Proteomes" id="UP000225706"/>
    </source>
</evidence>
<dbReference type="Gene3D" id="3.30.420.10">
    <property type="entry name" value="Ribonuclease H-like superfamily/Ribonuclease H"/>
    <property type="match status" value="1"/>
</dbReference>
<dbReference type="Proteomes" id="UP000225706">
    <property type="component" value="Unassembled WGS sequence"/>
</dbReference>
<evidence type="ECO:0000256" key="3">
    <source>
        <dbReference type="SAM" id="MobiDB-lite"/>
    </source>
</evidence>
<protein>
    <recommendedName>
        <fullName evidence="5">SWIM-type domain-containing protein</fullName>
    </recommendedName>
</protein>
<feature type="region of interest" description="Disordered" evidence="3">
    <location>
        <begin position="1223"/>
        <end position="1258"/>
    </location>
</feature>
<dbReference type="PANTHER" id="PTHR31751:SF40">
    <property type="match status" value="1"/>
</dbReference>
<keyword evidence="4" id="KW-0812">Transmembrane</keyword>
<feature type="compositionally biased region" description="Basic residues" evidence="3">
    <location>
        <begin position="1229"/>
        <end position="1248"/>
    </location>
</feature>
<feature type="domain" description="SWIM-type" evidence="5">
    <location>
        <begin position="317"/>
        <end position="354"/>
    </location>
</feature>
<comment type="caution">
    <text evidence="6">The sequence shown here is derived from an EMBL/GenBank/DDBJ whole genome shotgun (WGS) entry which is preliminary data.</text>
</comment>
<dbReference type="InterPro" id="IPR007527">
    <property type="entry name" value="Znf_SWIM"/>
</dbReference>
<evidence type="ECO:0000256" key="4">
    <source>
        <dbReference type="SAM" id="Phobius"/>
    </source>
</evidence>
<sequence>MHIEVLESMDASLFNCALRHFFPIRGPAAILRSDRGTNFVRGHTVLPEALKGIDETKIERFVTQHGCEWKFNPRRRMGKTDKDHPPCSRCHASRAQTKTAQTKTAQTKTANARNLEHFHGGSHHYHKCMTHCSFAFRHQRSAALSPAMLLTMKTRPTGTTTGKLPAPRPVRELALEEGPVPSRSVLVKVALSTSRTSSQEESGRTPVEIWPQQVVQLRGVTVAKPFRSRTEFRTSLPRSQDPISISVKELTPYLPALLQLESGLHTSGLLSSIKKSPSIWEPLFKCSNSFEMTVDEFLDDWSVIRGEVHASMKKKIYKVTIYLDEEKAIKSTDCECPRGKFKCSHAAALFIHGIYKLSRTDIECQWRKRKATNVPLPSVQEMFPPAKPGYRALSRDPSCEERSDFFHKLKNYGKFTGLYWLMSPEPETQSGSLPVATVDEVIFQEEFLQLQGAGVQRQYFLERVKVDWRTIEDKILVSSAKIQKDSFLEQFEDCFERSMHLDGSRRRILPGSVPTVRKKGLEKPLSARSRRNVLRDINRSDNASSLASQEDVEIRNESAALVVDLSQVDDDPTQTTSTEFSEVPVESQTTDGMVQTCMKCEDLRKEKRKLLRQLRSAESKLNDYKQKMTSNQTEWVKTLQDINNSPMKEKFHNNSGADTSLLSGDTDGNESELDCKMNFALIEEEATEKWDDNDPTWAPEEIDDIYNKAGDDDADDSKKPRLKCEGKSCQEEPKGIVFLSKLLLLFQHCHLCFAPEPELNVSQTGTMLSFTSKCRSCSGTFSWNSQPFLIGKFPAGNILLSFAIICAGASVGKVLLVFKHMGLLCYSEATYYYHQRHLLFPTIMKFWHSYQEKVITSLNGKEVVLAGDGRHDSMGHSAKYGTYTIFCCTVGLIIHIVLVQANEAGSSSNMEFFAHQKAFAFLLATGMIIKSFISDRHQSIAKWMRQDCPKKCQELGKPLIDHFFDLWHIGKSKLAFMFVYIIFLGTDMHHAFGRMLLNDATDESKCPVFHPLVFSARDSKDFDKDQEQCCDNLSLRFGRMQSSVAYEKLVEALTQNSLLKGIKQASPVAQTSCLEGYHSVVNQFAPKMLSYSYSGMLCRTVLAAIHFNYNLKRETKVDEHGKSRLKVTYPKFKQGEATVREVRVDPNYEYVSEMYNILTTTSRETLKNIKDQLAEQEPAALHSMMLQKEEKEAAKAKYSSRKVKETALCPPTCSDAELQAMQQNSTAVRRQRRTPMCRTCGKPRRGHTKGQCSSQNGP</sequence>
<dbReference type="AlphaFoldDB" id="A0A2B4RU06"/>
<keyword evidence="1" id="KW-0479">Metal-binding</keyword>
<dbReference type="GO" id="GO:0008270">
    <property type="term" value="F:zinc ion binding"/>
    <property type="evidence" value="ECO:0007669"/>
    <property type="project" value="UniProtKB-KW"/>
</dbReference>
<evidence type="ECO:0000259" key="5">
    <source>
        <dbReference type="PROSITE" id="PS50966"/>
    </source>
</evidence>
<dbReference type="GO" id="GO:0003676">
    <property type="term" value="F:nucleic acid binding"/>
    <property type="evidence" value="ECO:0007669"/>
    <property type="project" value="InterPro"/>
</dbReference>
<dbReference type="PANTHER" id="PTHR31751">
    <property type="entry name" value="SI:CH211-108C17.2-RELATED-RELATED"/>
    <property type="match status" value="1"/>
</dbReference>
<feature type="region of interest" description="Disordered" evidence="3">
    <location>
        <begin position="569"/>
        <end position="589"/>
    </location>
</feature>
<name>A0A2B4RU06_STYPI</name>
<keyword evidence="2" id="KW-0175">Coiled coil</keyword>
<keyword evidence="4" id="KW-1133">Transmembrane helix</keyword>
<gene>
    <name evidence="6" type="ORF">AWC38_SpisGene13592</name>
</gene>
<reference evidence="7" key="1">
    <citation type="journal article" date="2017" name="bioRxiv">
        <title>Comparative analysis of the genomes of Stylophora pistillata and Acropora digitifera provides evidence for extensive differences between species of corals.</title>
        <authorList>
            <person name="Voolstra C.R."/>
            <person name="Li Y."/>
            <person name="Liew Y.J."/>
            <person name="Baumgarten S."/>
            <person name="Zoccola D."/>
            <person name="Flot J.-F."/>
            <person name="Tambutte S."/>
            <person name="Allemand D."/>
            <person name="Aranda M."/>
        </authorList>
    </citation>
    <scope>NUCLEOTIDE SEQUENCE [LARGE SCALE GENOMIC DNA]</scope>
</reference>
<accession>A0A2B4RU06</accession>
<evidence type="ECO:0000313" key="6">
    <source>
        <dbReference type="EMBL" id="PFX21924.1"/>
    </source>
</evidence>
<dbReference type="InterPro" id="IPR036397">
    <property type="entry name" value="RNaseH_sf"/>
</dbReference>
<organism evidence="6 7">
    <name type="scientific">Stylophora pistillata</name>
    <name type="common">Smooth cauliflower coral</name>
    <dbReference type="NCBI Taxonomy" id="50429"/>
    <lineage>
        <taxon>Eukaryota</taxon>
        <taxon>Metazoa</taxon>
        <taxon>Cnidaria</taxon>
        <taxon>Anthozoa</taxon>
        <taxon>Hexacorallia</taxon>
        <taxon>Scleractinia</taxon>
        <taxon>Astrocoeniina</taxon>
        <taxon>Pocilloporidae</taxon>
        <taxon>Stylophora</taxon>
    </lineage>
</organism>
<evidence type="ECO:0000256" key="2">
    <source>
        <dbReference type="SAM" id="Coils"/>
    </source>
</evidence>